<dbReference type="EMBL" id="WMJX01000114">
    <property type="protein sequence ID" value="MTG99509.1"/>
    <property type="molecule type" value="Genomic_DNA"/>
</dbReference>
<evidence type="ECO:0000313" key="2">
    <source>
        <dbReference type="Proteomes" id="UP000438760"/>
    </source>
</evidence>
<sequence length="93" mass="11241">MVIPEDSTLIENKIFFNHTYFRDFKLYMGTSVYDYYTWIRLQECLSMILISNTDIQIIIDQHWHGSKVSFYKKFSVNQPFSPLDFQNPNLFKE</sequence>
<gene>
    <name evidence="1" type="ORF">GJV76_15540</name>
</gene>
<comment type="caution">
    <text evidence="1">The sequence shown here is derived from an EMBL/GenBank/DDBJ whole genome shotgun (WGS) entry which is preliminary data.</text>
</comment>
<proteinExistence type="predicted"/>
<dbReference type="AlphaFoldDB" id="A0A6I3LIN5"/>
<protein>
    <submittedName>
        <fullName evidence="1">Uncharacterized protein</fullName>
    </submittedName>
</protein>
<dbReference type="Proteomes" id="UP000438760">
    <property type="component" value="Unassembled WGS sequence"/>
</dbReference>
<organism evidence="1 2">
    <name type="scientific">Myroides albus</name>
    <dbReference type="NCBI Taxonomy" id="2562892"/>
    <lineage>
        <taxon>Bacteria</taxon>
        <taxon>Pseudomonadati</taxon>
        <taxon>Bacteroidota</taxon>
        <taxon>Flavobacteriia</taxon>
        <taxon>Flavobacteriales</taxon>
        <taxon>Flavobacteriaceae</taxon>
        <taxon>Myroides</taxon>
    </lineage>
</organism>
<keyword evidence="2" id="KW-1185">Reference proteome</keyword>
<name>A0A6I3LIN5_9FLAO</name>
<evidence type="ECO:0000313" key="1">
    <source>
        <dbReference type="EMBL" id="MTG99509.1"/>
    </source>
</evidence>
<dbReference type="RefSeq" id="WP_155093489.1">
    <property type="nucleotide sequence ID" value="NZ_WMJX01000114.1"/>
</dbReference>
<reference evidence="1 2" key="1">
    <citation type="submission" date="2019-11" db="EMBL/GenBank/DDBJ databases">
        <title>Genome of Strain BIT-d1.</title>
        <authorList>
            <person name="Yang Y."/>
        </authorList>
    </citation>
    <scope>NUCLEOTIDE SEQUENCE [LARGE SCALE GENOMIC DNA]</scope>
    <source>
        <strain evidence="1 2">BIT-d1</strain>
    </source>
</reference>
<accession>A0A6I3LIN5</accession>